<gene>
    <name evidence="9" type="ORF">MCOS_LOCUS6792</name>
</gene>
<dbReference type="PRINTS" id="PR00192">
    <property type="entry name" value="FACTINCAPB"/>
</dbReference>
<organism evidence="9 10">
    <name type="scientific">Mesocestoides corti</name>
    <name type="common">Flatworm</name>
    <dbReference type="NCBI Taxonomy" id="53468"/>
    <lineage>
        <taxon>Eukaryota</taxon>
        <taxon>Metazoa</taxon>
        <taxon>Spiralia</taxon>
        <taxon>Lophotrochozoa</taxon>
        <taxon>Platyhelminthes</taxon>
        <taxon>Cestoda</taxon>
        <taxon>Eucestoda</taxon>
        <taxon>Cyclophyllidea</taxon>
        <taxon>Mesocestoididae</taxon>
        <taxon>Mesocestoides</taxon>
    </lineage>
</organism>
<keyword evidence="4 7" id="KW-0963">Cytoplasm</keyword>
<dbReference type="InterPro" id="IPR043175">
    <property type="entry name" value="CAPZB_N"/>
</dbReference>
<keyword evidence="8" id="KW-0812">Transmembrane</keyword>
<feature type="transmembrane region" description="Helical" evidence="8">
    <location>
        <begin position="57"/>
        <end position="75"/>
    </location>
</feature>
<dbReference type="Pfam" id="PF01115">
    <property type="entry name" value="F_actin_cap_B"/>
    <property type="match status" value="1"/>
</dbReference>
<evidence type="ECO:0000256" key="3">
    <source>
        <dbReference type="ARBA" id="ARBA00022467"/>
    </source>
</evidence>
<evidence type="ECO:0000313" key="9">
    <source>
        <dbReference type="EMBL" id="VDD80789.1"/>
    </source>
</evidence>
<dbReference type="GO" id="GO:0008290">
    <property type="term" value="C:F-actin capping protein complex"/>
    <property type="evidence" value="ECO:0007669"/>
    <property type="project" value="UniProtKB-UniRule"/>
</dbReference>
<evidence type="ECO:0000256" key="2">
    <source>
        <dbReference type="ARBA" id="ARBA00006039"/>
    </source>
</evidence>
<keyword evidence="6 7" id="KW-0206">Cytoskeleton</keyword>
<dbReference type="Proteomes" id="UP000267029">
    <property type="component" value="Unassembled WGS sequence"/>
</dbReference>
<evidence type="ECO:0000256" key="4">
    <source>
        <dbReference type="ARBA" id="ARBA00022490"/>
    </source>
</evidence>
<evidence type="ECO:0000256" key="5">
    <source>
        <dbReference type="ARBA" id="ARBA00023203"/>
    </source>
</evidence>
<keyword evidence="3 7" id="KW-0117">Actin capping</keyword>
<evidence type="ECO:0000256" key="8">
    <source>
        <dbReference type="SAM" id="Phobius"/>
    </source>
</evidence>
<comment type="subunit">
    <text evidence="7">Heterodimer of an alpha and a beta subunit.</text>
</comment>
<dbReference type="GO" id="GO:0051016">
    <property type="term" value="P:barbed-end actin filament capping"/>
    <property type="evidence" value="ECO:0007669"/>
    <property type="project" value="UniProtKB-UniRule"/>
</dbReference>
<keyword evidence="10" id="KW-1185">Reference proteome</keyword>
<dbReference type="Gene3D" id="1.20.58.570">
    <property type="match status" value="1"/>
</dbReference>
<dbReference type="PANTHER" id="PTHR10619:SF0">
    <property type="entry name" value="F-ACTIN-CAPPING PROTEIN SUBUNIT BETA ISOFORMS 1 AND 2"/>
    <property type="match status" value="1"/>
</dbReference>
<dbReference type="STRING" id="53468.A0A3P6HYP8"/>
<dbReference type="PANTHER" id="PTHR10619">
    <property type="entry name" value="F-ACTIN-CAPPING PROTEIN SUBUNIT BETA"/>
    <property type="match status" value="1"/>
</dbReference>
<dbReference type="AlphaFoldDB" id="A0A3P6HYP8"/>
<dbReference type="SUPFAM" id="SSF90096">
    <property type="entry name" value="Subunits of heterodimeric actin filament capping protein Capz"/>
    <property type="match status" value="1"/>
</dbReference>
<dbReference type="OrthoDB" id="9979678at2759"/>
<accession>A0A3P6HYP8</accession>
<keyword evidence="8" id="KW-1133">Transmembrane helix</keyword>
<evidence type="ECO:0000256" key="7">
    <source>
        <dbReference type="RuleBase" id="RU365078"/>
    </source>
</evidence>
<name>A0A3P6HYP8_MESCO</name>
<keyword evidence="8" id="KW-0472">Membrane</keyword>
<evidence type="ECO:0000256" key="1">
    <source>
        <dbReference type="ARBA" id="ARBA00004245"/>
    </source>
</evidence>
<comment type="subcellular location">
    <subcellularLocation>
        <location evidence="1 7">Cytoplasm</location>
        <location evidence="1 7">Cytoskeleton</location>
    </subcellularLocation>
</comment>
<protein>
    <recommendedName>
        <fullName evidence="7">F-actin-capping protein subunit beta</fullName>
    </recommendedName>
</protein>
<evidence type="ECO:0000256" key="6">
    <source>
        <dbReference type="ARBA" id="ARBA00023212"/>
    </source>
</evidence>
<dbReference type="GO" id="GO:0051015">
    <property type="term" value="F:actin filament binding"/>
    <property type="evidence" value="ECO:0007669"/>
    <property type="project" value="TreeGrafter"/>
</dbReference>
<dbReference type="InterPro" id="IPR037282">
    <property type="entry name" value="CapZ_alpha/beta"/>
</dbReference>
<comment type="function">
    <text evidence="7">F-actin-capping proteins bind in a Ca(2+)-independent manner to the fast growing ends of actin filaments (barbed end) thereby blocking the exchange of subunits at these ends. Unlike other capping proteins (such as gelsolin and severin), these proteins do not sever actin filaments.</text>
</comment>
<dbReference type="InterPro" id="IPR042276">
    <property type="entry name" value="CapZ_alpha/beta_2"/>
</dbReference>
<evidence type="ECO:0000313" key="10">
    <source>
        <dbReference type="Proteomes" id="UP000267029"/>
    </source>
</evidence>
<dbReference type="InterPro" id="IPR001698">
    <property type="entry name" value="CAPZB"/>
</dbReference>
<sequence length="328" mass="37327">MLYRIPPANLMQLFPALNKHFPELFGFESPERLFPLIIELDSSVCFPFHNSRNFKNIFCSYLAIFIAFGGMQGISRGKWLRVFLKCTAFIDEIFGHYYNQEYICCAANRFMGSTRSPWTNAFYPPVPDAPMPNHQHRNLEKLLNTAFLHYVKSYYPAYTTTSVYCLGKKGGVLVCALVKSPLVEIVYLIDISVRFFLYAFSSFILRQMGEKPVIRMASYCLSAAYSIKLKGDQYQTNGLSDICFSFYDHRNLSDDLKLSANINQSHVGNIGCLIEDVDSGVFAKLKAVFPMQIKRILQSLRVDGSLDPPKSIAFTEELTAALMCRTDM</sequence>
<comment type="similarity">
    <text evidence="2 7">Belongs to the F-actin-capping protein beta subunit family.</text>
</comment>
<keyword evidence="5 7" id="KW-0009">Actin-binding</keyword>
<dbReference type="EMBL" id="UXSR01005295">
    <property type="protein sequence ID" value="VDD80789.1"/>
    <property type="molecule type" value="Genomic_DNA"/>
</dbReference>
<proteinExistence type="inferred from homology"/>
<dbReference type="Gene3D" id="3.90.1150.210">
    <property type="entry name" value="F-actin capping protein, beta subunit"/>
    <property type="match status" value="1"/>
</dbReference>
<reference evidence="9 10" key="1">
    <citation type="submission" date="2018-10" db="EMBL/GenBank/DDBJ databases">
        <authorList>
            <consortium name="Pathogen Informatics"/>
        </authorList>
    </citation>
    <scope>NUCLEOTIDE SEQUENCE [LARGE SCALE GENOMIC DNA]</scope>
</reference>
<dbReference type="GO" id="GO:0000902">
    <property type="term" value="P:cell morphogenesis"/>
    <property type="evidence" value="ECO:0007669"/>
    <property type="project" value="TreeGrafter"/>
</dbReference>